<name>A0ABP8NUK0_9NOCA</name>
<keyword evidence="3" id="KW-0804">Transcription</keyword>
<keyword evidence="7" id="KW-1185">Reference proteome</keyword>
<accession>A0ABP8NUK0</accession>
<dbReference type="PANTHER" id="PTHR30055">
    <property type="entry name" value="HTH-TYPE TRANSCRIPTIONAL REGULATOR RUTR"/>
    <property type="match status" value="1"/>
</dbReference>
<evidence type="ECO:0000256" key="1">
    <source>
        <dbReference type="ARBA" id="ARBA00023015"/>
    </source>
</evidence>
<organism evidence="6 7">
    <name type="scientific">Rhodococcus olei</name>
    <dbReference type="NCBI Taxonomy" id="2161675"/>
    <lineage>
        <taxon>Bacteria</taxon>
        <taxon>Bacillati</taxon>
        <taxon>Actinomycetota</taxon>
        <taxon>Actinomycetes</taxon>
        <taxon>Mycobacteriales</taxon>
        <taxon>Nocardiaceae</taxon>
        <taxon>Rhodococcus</taxon>
    </lineage>
</organism>
<comment type="caution">
    <text evidence="6">The sequence shown here is derived from an EMBL/GenBank/DDBJ whole genome shotgun (WGS) entry which is preliminary data.</text>
</comment>
<gene>
    <name evidence="6" type="ORF">GCM10023094_02990</name>
</gene>
<dbReference type="RefSeq" id="WP_345341361.1">
    <property type="nucleotide sequence ID" value="NZ_BAABFB010000009.1"/>
</dbReference>
<dbReference type="PROSITE" id="PS50977">
    <property type="entry name" value="HTH_TETR_2"/>
    <property type="match status" value="1"/>
</dbReference>
<proteinExistence type="predicted"/>
<dbReference type="SUPFAM" id="SSF46689">
    <property type="entry name" value="Homeodomain-like"/>
    <property type="match status" value="1"/>
</dbReference>
<evidence type="ECO:0000259" key="5">
    <source>
        <dbReference type="PROSITE" id="PS50977"/>
    </source>
</evidence>
<evidence type="ECO:0000313" key="6">
    <source>
        <dbReference type="EMBL" id="GAA4471748.1"/>
    </source>
</evidence>
<protein>
    <submittedName>
        <fullName evidence="6">TetR/AcrR family transcriptional regulator</fullName>
    </submittedName>
</protein>
<dbReference type="Gene3D" id="1.10.357.10">
    <property type="entry name" value="Tetracycline Repressor, domain 2"/>
    <property type="match status" value="1"/>
</dbReference>
<dbReference type="PANTHER" id="PTHR30055:SF234">
    <property type="entry name" value="HTH-TYPE TRANSCRIPTIONAL REGULATOR BETI"/>
    <property type="match status" value="1"/>
</dbReference>
<dbReference type="InterPro" id="IPR001647">
    <property type="entry name" value="HTH_TetR"/>
</dbReference>
<sequence>MATQVRGAARRAQLLAQLVDLLLAEGFAHLTLEEIAGRLRCSKSTLYSLAASKEQLVRAATVHFFRGATERVERSVDGVVDARDRIRLYLEAVGEQLRPASARFMADLADNDVVREVYERNTAIAARRVQDLITDGVRSGEFRDVHAAFVADVTAATMVRIQRRQVREATGLDDAQAYQELASLVTNGLAM</sequence>
<dbReference type="Gene3D" id="1.10.10.60">
    <property type="entry name" value="Homeodomain-like"/>
    <property type="match status" value="1"/>
</dbReference>
<feature type="DNA-binding region" description="H-T-H motif" evidence="4">
    <location>
        <begin position="31"/>
        <end position="50"/>
    </location>
</feature>
<reference evidence="7" key="1">
    <citation type="journal article" date="2019" name="Int. J. Syst. Evol. Microbiol.">
        <title>The Global Catalogue of Microorganisms (GCM) 10K type strain sequencing project: providing services to taxonomists for standard genome sequencing and annotation.</title>
        <authorList>
            <consortium name="The Broad Institute Genomics Platform"/>
            <consortium name="The Broad Institute Genome Sequencing Center for Infectious Disease"/>
            <person name="Wu L."/>
            <person name="Ma J."/>
        </authorList>
    </citation>
    <scope>NUCLEOTIDE SEQUENCE [LARGE SCALE GENOMIC DNA]</scope>
    <source>
        <strain evidence="7">JCM 32206</strain>
    </source>
</reference>
<dbReference type="InterPro" id="IPR036271">
    <property type="entry name" value="Tet_transcr_reg_TetR-rel_C_sf"/>
</dbReference>
<dbReference type="InterPro" id="IPR009057">
    <property type="entry name" value="Homeodomain-like_sf"/>
</dbReference>
<dbReference type="Pfam" id="PF00440">
    <property type="entry name" value="TetR_N"/>
    <property type="match status" value="1"/>
</dbReference>
<evidence type="ECO:0000256" key="3">
    <source>
        <dbReference type="ARBA" id="ARBA00023163"/>
    </source>
</evidence>
<evidence type="ECO:0000313" key="7">
    <source>
        <dbReference type="Proteomes" id="UP001501183"/>
    </source>
</evidence>
<feature type="domain" description="HTH tetR-type" evidence="5">
    <location>
        <begin position="8"/>
        <end position="68"/>
    </location>
</feature>
<evidence type="ECO:0000256" key="4">
    <source>
        <dbReference type="PROSITE-ProRule" id="PRU00335"/>
    </source>
</evidence>
<keyword evidence="2 4" id="KW-0238">DNA-binding</keyword>
<dbReference type="EMBL" id="BAABFB010000009">
    <property type="protein sequence ID" value="GAA4471748.1"/>
    <property type="molecule type" value="Genomic_DNA"/>
</dbReference>
<dbReference type="SUPFAM" id="SSF48498">
    <property type="entry name" value="Tetracyclin repressor-like, C-terminal domain"/>
    <property type="match status" value="1"/>
</dbReference>
<dbReference type="Proteomes" id="UP001501183">
    <property type="component" value="Unassembled WGS sequence"/>
</dbReference>
<keyword evidence="1" id="KW-0805">Transcription regulation</keyword>
<dbReference type="InterPro" id="IPR050109">
    <property type="entry name" value="HTH-type_TetR-like_transc_reg"/>
</dbReference>
<evidence type="ECO:0000256" key="2">
    <source>
        <dbReference type="ARBA" id="ARBA00023125"/>
    </source>
</evidence>